<organism evidence="9">
    <name type="scientific">hydrothermal vent metagenome</name>
    <dbReference type="NCBI Taxonomy" id="652676"/>
    <lineage>
        <taxon>unclassified sequences</taxon>
        <taxon>metagenomes</taxon>
        <taxon>ecological metagenomes</taxon>
    </lineage>
</organism>
<name>A0A3B0ST07_9ZZZZ</name>
<evidence type="ECO:0000256" key="6">
    <source>
        <dbReference type="SAM" id="Phobius"/>
    </source>
</evidence>
<gene>
    <name evidence="9" type="ORF">MNBD_ALPHA01-994</name>
</gene>
<feature type="transmembrane region" description="Helical" evidence="6">
    <location>
        <begin position="262"/>
        <end position="284"/>
    </location>
</feature>
<evidence type="ECO:0000256" key="4">
    <source>
        <dbReference type="ARBA" id="ARBA00022989"/>
    </source>
</evidence>
<feature type="domain" description="MacB-like periplasmic core" evidence="8">
    <location>
        <begin position="26"/>
        <end position="230"/>
    </location>
</feature>
<dbReference type="PANTHER" id="PTHR30572:SF15">
    <property type="entry name" value="ABC TRANSPORTER PERMEASE"/>
    <property type="match status" value="1"/>
</dbReference>
<dbReference type="Pfam" id="PF12704">
    <property type="entry name" value="MacB_PCD"/>
    <property type="match status" value="1"/>
</dbReference>
<dbReference type="GO" id="GO:0022857">
    <property type="term" value="F:transmembrane transporter activity"/>
    <property type="evidence" value="ECO:0007669"/>
    <property type="project" value="TreeGrafter"/>
</dbReference>
<keyword evidence="3 6" id="KW-0812">Transmembrane</keyword>
<comment type="subcellular location">
    <subcellularLocation>
        <location evidence="1">Cell membrane</location>
        <topology evidence="1">Multi-pass membrane protein</topology>
    </subcellularLocation>
</comment>
<dbReference type="PANTHER" id="PTHR30572">
    <property type="entry name" value="MEMBRANE COMPONENT OF TRANSPORTER-RELATED"/>
    <property type="match status" value="1"/>
</dbReference>
<dbReference type="AlphaFoldDB" id="A0A3B0ST07"/>
<dbReference type="InterPro" id="IPR003838">
    <property type="entry name" value="ABC3_permease_C"/>
</dbReference>
<evidence type="ECO:0000259" key="8">
    <source>
        <dbReference type="Pfam" id="PF12704"/>
    </source>
</evidence>
<dbReference type="InterPro" id="IPR050250">
    <property type="entry name" value="Macrolide_Exporter_MacB"/>
</dbReference>
<keyword evidence="5 6" id="KW-0472">Membrane</keyword>
<dbReference type="GO" id="GO:0005886">
    <property type="term" value="C:plasma membrane"/>
    <property type="evidence" value="ECO:0007669"/>
    <property type="project" value="UniProtKB-SubCell"/>
</dbReference>
<evidence type="ECO:0000256" key="2">
    <source>
        <dbReference type="ARBA" id="ARBA00022475"/>
    </source>
</evidence>
<evidence type="ECO:0000259" key="7">
    <source>
        <dbReference type="Pfam" id="PF02687"/>
    </source>
</evidence>
<feature type="transmembrane region" description="Helical" evidence="6">
    <location>
        <begin position="20"/>
        <end position="44"/>
    </location>
</feature>
<dbReference type="EMBL" id="UOEJ01000280">
    <property type="protein sequence ID" value="VAW07610.1"/>
    <property type="molecule type" value="Genomic_DNA"/>
</dbReference>
<evidence type="ECO:0000256" key="1">
    <source>
        <dbReference type="ARBA" id="ARBA00004651"/>
    </source>
</evidence>
<keyword evidence="2" id="KW-1003">Cell membrane</keyword>
<proteinExistence type="predicted"/>
<sequence length="392" mass="41702">MRIFAQIWVVIVMNIRSLPLRLGMSLATVFAVAAVIGVLLFFLAMGNGFKATLDGAGSDEIAVVTRVGSQSEINSVLSREQVNLIANAPGIAKNAQGNPIYSAELYVIVDGIKKSSGTKVNLPMRGISTVGFSLRKQVTIVEGRVFTPGRNEIMVGEGVLKQFAGFELGRKINFGKTTWEVVGIFSTGGSAFDSELWADARAVQTQFRRGNSFQTMRLRLARPGEVAALQEFADNDPRLNVNIETEADYFATQGNVIEGYVMFGWGLSIIMGLGALAGALNTMYTSVASRASEIATLRAIGFSSISAFIGTLVEALILSFVGGLVGITAAYLFIDGNSASTIGGSFTQVVFNFSLSPALLGDGLWVALAIGLFGGFFPAWKAARMPVVTAFE</sequence>
<protein>
    <submittedName>
        <fullName evidence="9">ABC-type antimicrobial peptide transport system, permease component</fullName>
    </submittedName>
</protein>
<keyword evidence="4 6" id="KW-1133">Transmembrane helix</keyword>
<reference evidence="9" key="1">
    <citation type="submission" date="2018-06" db="EMBL/GenBank/DDBJ databases">
        <authorList>
            <person name="Zhirakovskaya E."/>
        </authorList>
    </citation>
    <scope>NUCLEOTIDE SEQUENCE</scope>
</reference>
<evidence type="ECO:0000313" key="9">
    <source>
        <dbReference type="EMBL" id="VAW07610.1"/>
    </source>
</evidence>
<feature type="transmembrane region" description="Helical" evidence="6">
    <location>
        <begin position="305"/>
        <end position="334"/>
    </location>
</feature>
<feature type="domain" description="ABC3 transporter permease C-terminal" evidence="7">
    <location>
        <begin position="267"/>
        <end position="386"/>
    </location>
</feature>
<accession>A0A3B0ST07</accession>
<feature type="transmembrane region" description="Helical" evidence="6">
    <location>
        <begin position="354"/>
        <end position="377"/>
    </location>
</feature>
<evidence type="ECO:0000256" key="5">
    <source>
        <dbReference type="ARBA" id="ARBA00023136"/>
    </source>
</evidence>
<evidence type="ECO:0000256" key="3">
    <source>
        <dbReference type="ARBA" id="ARBA00022692"/>
    </source>
</evidence>
<dbReference type="Pfam" id="PF02687">
    <property type="entry name" value="FtsX"/>
    <property type="match status" value="1"/>
</dbReference>
<dbReference type="InterPro" id="IPR025857">
    <property type="entry name" value="MacB_PCD"/>
</dbReference>